<gene>
    <name evidence="6" type="ORF">SAMN03080598_00435</name>
</gene>
<feature type="domain" description="OmpA-like" evidence="5">
    <location>
        <begin position="572"/>
        <end position="694"/>
    </location>
</feature>
<dbReference type="InterPro" id="IPR050330">
    <property type="entry name" value="Bact_OuterMem_StrucFunc"/>
</dbReference>
<dbReference type="EMBL" id="FNVR01000002">
    <property type="protein sequence ID" value="SEF52351.1"/>
    <property type="molecule type" value="Genomic_DNA"/>
</dbReference>
<dbReference type="CDD" id="cd07185">
    <property type="entry name" value="OmpA_C-like"/>
    <property type="match status" value="2"/>
</dbReference>
<proteinExistence type="predicted"/>
<reference evidence="7" key="1">
    <citation type="submission" date="2016-10" db="EMBL/GenBank/DDBJ databases">
        <authorList>
            <person name="Varghese N."/>
            <person name="Submissions S."/>
        </authorList>
    </citation>
    <scope>NUCLEOTIDE SEQUENCE [LARGE SCALE GENOMIC DNA]</scope>
    <source>
        <strain evidence="7">DSM 17298</strain>
    </source>
</reference>
<sequence>MVLIMKSSQHEQDRPDIMGIKGKVLLDTAFGMRDSPEEKSGQAMWPIKINRNHMKKTLTILGVTAGIFLGSLGEVAAQKTKVRYADQQMELMNYQHALDMYKEAYAKKPNIETARKTALAQDKIRDYNQAYTWWKTVVGYEEATGEDYVRLLQTGILTGNFEEAQSLAQAKGLTADSLGVSPGSIPPSARKLKLAGMEELNSTESDFSMIEDGAGNKYFVSDRGGSYPTPMPSIRIDGRNKIFSAEKSDFTDRGYFSVYRQDKAGDITRVVSNVPNTMYLSDPSYAASQNLLFYSVTRSITKVKKNRNIMVQPEIYYSKVDPDGNLEGFTAFPYNDSLGYAVMHPYVDEQAKRLYFSSDNQDPAWGGQGGYDLYYSEYDENMVFSTPVNLGPEVNTAGDETHPFRKDNKFYFSSTGHNGLGGMDIFEASYTPTAFSGTRNMGTPINSLADDFGYREDKDRTVYLSSNREGGMGLDDIYMAKEMYKQFLARVLDCNGEIITESYLATFRDKTQGIMVPTARNGKGELTAQLEPESDFGITITKPGYFPLTDESITTKGFAGDTVKREYKLVPIPYQLPVHVDIVYYDLDKFMIRKDAMPALDKLADLMQKYSFLDLLVASHTDSRASDEYNIVLSNNRAKAVTEYLGAKGIDSDRVRLEWFGESQLVNDCGNGKPCAEDNHQLNRRSELVLEAFPDPTKEYDIPQELKDMDFCEPEDIFEKIQEEINDIPTIYFDFDKSMLRSVHKSELERTAIMLKRMPNLMLYIEGHTDQRGDEAYNQKLSERRAQTVKDYLKNRGVEDNRLESQWFGKTKPIHNCDEVTCTPAMHQLNRRTELRVGKSSYGYTGRQKKVDTM</sequence>
<dbReference type="GO" id="GO:0009279">
    <property type="term" value="C:cell outer membrane"/>
    <property type="evidence" value="ECO:0007669"/>
    <property type="project" value="UniProtKB-SubCell"/>
</dbReference>
<keyword evidence="2 4" id="KW-0472">Membrane</keyword>
<dbReference type="Pfam" id="PF00691">
    <property type="entry name" value="OmpA"/>
    <property type="match status" value="2"/>
</dbReference>
<dbReference type="PANTHER" id="PTHR30329:SF21">
    <property type="entry name" value="LIPOPROTEIN YIAD-RELATED"/>
    <property type="match status" value="1"/>
</dbReference>
<dbReference type="InterPro" id="IPR006664">
    <property type="entry name" value="OMP_bac"/>
</dbReference>
<name>A0A1H5SR82_9BACT</name>
<protein>
    <submittedName>
        <fullName evidence="6">Outer membrane protein OmpA</fullName>
    </submittedName>
</protein>
<keyword evidence="7" id="KW-1185">Reference proteome</keyword>
<comment type="subcellular location">
    <subcellularLocation>
        <location evidence="1">Cell outer membrane</location>
    </subcellularLocation>
</comment>
<dbReference type="PROSITE" id="PS51123">
    <property type="entry name" value="OMPA_2"/>
    <property type="match status" value="2"/>
</dbReference>
<evidence type="ECO:0000256" key="3">
    <source>
        <dbReference type="ARBA" id="ARBA00023237"/>
    </source>
</evidence>
<evidence type="ECO:0000256" key="4">
    <source>
        <dbReference type="PROSITE-ProRule" id="PRU00473"/>
    </source>
</evidence>
<dbReference type="PRINTS" id="PR01021">
    <property type="entry name" value="OMPADOMAIN"/>
</dbReference>
<keyword evidence="3" id="KW-0998">Cell outer membrane</keyword>
<evidence type="ECO:0000259" key="5">
    <source>
        <dbReference type="PROSITE" id="PS51123"/>
    </source>
</evidence>
<evidence type="ECO:0000256" key="2">
    <source>
        <dbReference type="ARBA" id="ARBA00023136"/>
    </source>
</evidence>
<dbReference type="SUPFAM" id="SSF103088">
    <property type="entry name" value="OmpA-like"/>
    <property type="match status" value="2"/>
</dbReference>
<feature type="domain" description="OmpA-like" evidence="5">
    <location>
        <begin position="720"/>
        <end position="841"/>
    </location>
</feature>
<dbReference type="InterPro" id="IPR006665">
    <property type="entry name" value="OmpA-like"/>
</dbReference>
<dbReference type="PANTHER" id="PTHR30329">
    <property type="entry name" value="STATOR ELEMENT OF FLAGELLAR MOTOR COMPLEX"/>
    <property type="match status" value="1"/>
</dbReference>
<dbReference type="Proteomes" id="UP000236736">
    <property type="component" value="Unassembled WGS sequence"/>
</dbReference>
<dbReference type="AlphaFoldDB" id="A0A1H5SR82"/>
<dbReference type="Gene3D" id="3.30.1330.60">
    <property type="entry name" value="OmpA-like domain"/>
    <property type="match status" value="2"/>
</dbReference>
<accession>A0A1H5SR82</accession>
<organism evidence="6 7">
    <name type="scientific">Algoriphagus boritolerans DSM 17298 = JCM 18970</name>
    <dbReference type="NCBI Taxonomy" id="1120964"/>
    <lineage>
        <taxon>Bacteria</taxon>
        <taxon>Pseudomonadati</taxon>
        <taxon>Bacteroidota</taxon>
        <taxon>Cytophagia</taxon>
        <taxon>Cytophagales</taxon>
        <taxon>Cyclobacteriaceae</taxon>
        <taxon>Algoriphagus</taxon>
    </lineage>
</organism>
<dbReference type="InterPro" id="IPR036737">
    <property type="entry name" value="OmpA-like_sf"/>
</dbReference>
<evidence type="ECO:0000313" key="6">
    <source>
        <dbReference type="EMBL" id="SEF52351.1"/>
    </source>
</evidence>
<dbReference type="STRING" id="1120964.GCA_001313265_00835"/>
<evidence type="ECO:0000256" key="1">
    <source>
        <dbReference type="ARBA" id="ARBA00004442"/>
    </source>
</evidence>
<evidence type="ECO:0000313" key="7">
    <source>
        <dbReference type="Proteomes" id="UP000236736"/>
    </source>
</evidence>